<dbReference type="PATRIC" id="fig|1121362.3.peg.410"/>
<dbReference type="Gene3D" id="2.10.260.10">
    <property type="match status" value="1"/>
</dbReference>
<dbReference type="SMART" id="SM00966">
    <property type="entry name" value="SpoVT_AbrB"/>
    <property type="match status" value="1"/>
</dbReference>
<dbReference type="InterPro" id="IPR037914">
    <property type="entry name" value="SpoVT-AbrB_sf"/>
</dbReference>
<feature type="region of interest" description="Disordered" evidence="1">
    <location>
        <begin position="67"/>
        <end position="89"/>
    </location>
</feature>
<dbReference type="KEGG" id="chn:A605_02075"/>
<dbReference type="AlphaFoldDB" id="M1MUK7"/>
<evidence type="ECO:0000259" key="2">
    <source>
        <dbReference type="SMART" id="SM00966"/>
    </source>
</evidence>
<evidence type="ECO:0000313" key="4">
    <source>
        <dbReference type="Proteomes" id="UP000011723"/>
    </source>
</evidence>
<dbReference type="HOGENOM" id="CLU_158484_4_3_11"/>
<dbReference type="NCBIfam" id="TIGR01439">
    <property type="entry name" value="lp_hng_hel_AbrB"/>
    <property type="match status" value="1"/>
</dbReference>
<feature type="domain" description="SpoVT-AbrB" evidence="2">
    <location>
        <begin position="17"/>
        <end position="63"/>
    </location>
</feature>
<evidence type="ECO:0000313" key="3">
    <source>
        <dbReference type="EMBL" id="AGF71429.1"/>
    </source>
</evidence>
<dbReference type="Pfam" id="PF04014">
    <property type="entry name" value="MazE_antitoxin"/>
    <property type="match status" value="1"/>
</dbReference>
<dbReference type="RefSeq" id="WP_015399852.1">
    <property type="nucleotide sequence ID" value="NC_020302.1"/>
</dbReference>
<dbReference type="SUPFAM" id="SSF89447">
    <property type="entry name" value="AbrB/MazE/MraZ-like"/>
    <property type="match status" value="1"/>
</dbReference>
<dbReference type="STRING" id="1121362.A605_02075"/>
<protein>
    <submittedName>
        <fullName evidence="3">Regulator of stationary/sporulation gene expression</fullName>
    </submittedName>
</protein>
<reference evidence="3 4" key="1">
    <citation type="journal article" date="2012" name="Stand. Genomic Sci.">
        <title>Genome sequence of the halotolerant bacterium Corynebacterium halotolerans type strain YIM 70093(T) (= DSM 44683(T)).</title>
        <authorList>
            <person name="Ruckert C."/>
            <person name="Albersmeier A."/>
            <person name="Al-Dilaimi A."/>
            <person name="Niehaus K."/>
            <person name="Szczepanowski R."/>
            <person name="Kalinowski J."/>
        </authorList>
    </citation>
    <scope>NUCLEOTIDE SEQUENCE [LARGE SCALE GENOMIC DNA]</scope>
    <source>
        <strain evidence="3">YIM 70093</strain>
    </source>
</reference>
<gene>
    <name evidence="3" type="ORF">A605_02075</name>
</gene>
<evidence type="ECO:0000256" key="1">
    <source>
        <dbReference type="SAM" id="MobiDB-lite"/>
    </source>
</evidence>
<dbReference type="eggNOG" id="COG2002">
    <property type="taxonomic scope" value="Bacteria"/>
</dbReference>
<proteinExistence type="predicted"/>
<dbReference type="GO" id="GO:0003677">
    <property type="term" value="F:DNA binding"/>
    <property type="evidence" value="ECO:0007669"/>
    <property type="project" value="InterPro"/>
</dbReference>
<dbReference type="InterPro" id="IPR007159">
    <property type="entry name" value="SpoVT-AbrB_dom"/>
</dbReference>
<name>M1MUK7_9CORY</name>
<dbReference type="Proteomes" id="UP000011723">
    <property type="component" value="Chromosome"/>
</dbReference>
<dbReference type="OrthoDB" id="9812495at2"/>
<accession>M1MUK7</accession>
<organism evidence="3 4">
    <name type="scientific">Corynebacterium halotolerans YIM 70093 = DSM 44683</name>
    <dbReference type="NCBI Taxonomy" id="1121362"/>
    <lineage>
        <taxon>Bacteria</taxon>
        <taxon>Bacillati</taxon>
        <taxon>Actinomycetota</taxon>
        <taxon>Actinomycetes</taxon>
        <taxon>Mycobacteriales</taxon>
        <taxon>Corynebacteriaceae</taxon>
        <taxon>Corynebacterium</taxon>
    </lineage>
</organism>
<keyword evidence="4" id="KW-1185">Reference proteome</keyword>
<sequence>MNPEALPPAPGKFAATVKVGEKGQIVIPKGARDLFDIKPGDTLLLLADVEQGIGIVRQDLFDRFVSEAMPTPPTKADPPQDAGEGGDGP</sequence>
<dbReference type="EMBL" id="CP003697">
    <property type="protein sequence ID" value="AGF71429.1"/>
    <property type="molecule type" value="Genomic_DNA"/>
</dbReference>